<keyword evidence="2" id="KW-0560">Oxidoreductase</keyword>
<comment type="caution">
    <text evidence="4">The sequence shown here is derived from an EMBL/GenBank/DDBJ whole genome shotgun (WGS) entry which is preliminary data.</text>
</comment>
<evidence type="ECO:0000256" key="2">
    <source>
        <dbReference type="ARBA" id="ARBA00023002"/>
    </source>
</evidence>
<organism evidence="4 5">
    <name type="scientific">Pleodorina starrii</name>
    <dbReference type="NCBI Taxonomy" id="330485"/>
    <lineage>
        <taxon>Eukaryota</taxon>
        <taxon>Viridiplantae</taxon>
        <taxon>Chlorophyta</taxon>
        <taxon>core chlorophytes</taxon>
        <taxon>Chlorophyceae</taxon>
        <taxon>CS clade</taxon>
        <taxon>Chlamydomonadales</taxon>
        <taxon>Volvocaceae</taxon>
        <taxon>Pleodorina</taxon>
    </lineage>
</organism>
<dbReference type="EMBL" id="BRXU01000003">
    <property type="protein sequence ID" value="GLC49995.1"/>
    <property type="molecule type" value="Genomic_DNA"/>
</dbReference>
<dbReference type="PANTHER" id="PTHR20836">
    <property type="entry name" value="DIHYDRODIPICOLINATE REDUCTASE"/>
    <property type="match status" value="1"/>
</dbReference>
<dbReference type="InterPro" id="IPR000846">
    <property type="entry name" value="DapB_N"/>
</dbReference>
<name>A0A9W6EZ78_9CHLO</name>
<dbReference type="Proteomes" id="UP001165080">
    <property type="component" value="Unassembled WGS sequence"/>
</dbReference>
<dbReference type="InterPro" id="IPR023940">
    <property type="entry name" value="DHDPR_bac"/>
</dbReference>
<dbReference type="Gene3D" id="3.40.50.720">
    <property type="entry name" value="NAD(P)-binding Rossmann-like Domain"/>
    <property type="match status" value="1"/>
</dbReference>
<dbReference type="GO" id="GO:0008839">
    <property type="term" value="F:4-hydroxy-tetrahydrodipicolinate reductase"/>
    <property type="evidence" value="ECO:0007669"/>
    <property type="project" value="InterPro"/>
</dbReference>
<dbReference type="InterPro" id="IPR036291">
    <property type="entry name" value="NAD(P)-bd_dom_sf"/>
</dbReference>
<gene>
    <name evidence="4" type="primary">PLEST010672</name>
    <name evidence="4" type="ORF">PLESTB_000330900</name>
</gene>
<proteinExistence type="predicted"/>
<dbReference type="GO" id="GO:0019877">
    <property type="term" value="P:diaminopimelate biosynthetic process"/>
    <property type="evidence" value="ECO:0007669"/>
    <property type="project" value="TreeGrafter"/>
</dbReference>
<keyword evidence="1" id="KW-0521">NADP</keyword>
<reference evidence="4 5" key="1">
    <citation type="journal article" date="2023" name="Commun. Biol.">
        <title>Reorganization of the ancestral sex-determining regions during the evolution of trioecy in Pleodorina starrii.</title>
        <authorList>
            <person name="Takahashi K."/>
            <person name="Suzuki S."/>
            <person name="Kawai-Toyooka H."/>
            <person name="Yamamoto K."/>
            <person name="Hamaji T."/>
            <person name="Ootsuki R."/>
            <person name="Yamaguchi H."/>
            <person name="Kawachi M."/>
            <person name="Higashiyama T."/>
            <person name="Nozaki H."/>
        </authorList>
    </citation>
    <scope>NUCLEOTIDE SEQUENCE [LARGE SCALE GENOMIC DNA]</scope>
    <source>
        <strain evidence="4 5">NIES-4479</strain>
    </source>
</reference>
<evidence type="ECO:0000313" key="5">
    <source>
        <dbReference type="Proteomes" id="UP001165080"/>
    </source>
</evidence>
<protein>
    <recommendedName>
        <fullName evidence="3">Dihydrodipicolinate reductase N-terminal domain-containing protein</fullName>
    </recommendedName>
</protein>
<evidence type="ECO:0000259" key="3">
    <source>
        <dbReference type="Pfam" id="PF01113"/>
    </source>
</evidence>
<sequence>MALVMQRAGRKCNPCRASRSRDSTIRIMASLPPVMVNSCTGKMGHAAAESLVAHGFPLVPHTFTGLSVGVAVKNIGVRGVPVQLVGEERRQAALEAIKSDYPSIMVVDYTLAHTAEDHVRLYSANGVPFIMGTTGGDVTRMREIAEAAGVYAVLPSVAGAQATSLFALLTSLGAPLPAHFELYSYEAVGRAGDADALDLLDPAAATGIAQSLRLMGIQCDEAQVHRMRSIRQERVGDGVNLEREPRSSANLRALEGRGLSRACRLSAPGGHPTLLLRHYGLDRTAFAAGAVEAARFLAARIAEAAPQRVYDMVDVLRDLQAREEGRRAARAANGTAQYASNVVIAGAIVNTAVAV</sequence>
<evidence type="ECO:0000256" key="1">
    <source>
        <dbReference type="ARBA" id="ARBA00022857"/>
    </source>
</evidence>
<dbReference type="AlphaFoldDB" id="A0A9W6EZ78"/>
<keyword evidence="5" id="KW-1185">Reference proteome</keyword>
<dbReference type="SUPFAM" id="SSF51735">
    <property type="entry name" value="NAD(P)-binding Rossmann-fold domains"/>
    <property type="match status" value="1"/>
</dbReference>
<accession>A0A9W6EZ78</accession>
<dbReference type="Pfam" id="PF01113">
    <property type="entry name" value="DapB_N"/>
    <property type="match status" value="1"/>
</dbReference>
<evidence type="ECO:0000313" key="4">
    <source>
        <dbReference type="EMBL" id="GLC49995.1"/>
    </source>
</evidence>
<feature type="domain" description="Dihydrodipicolinate reductase N-terminal" evidence="3">
    <location>
        <begin position="34"/>
        <end position="150"/>
    </location>
</feature>
<dbReference type="GO" id="GO:0009570">
    <property type="term" value="C:chloroplast stroma"/>
    <property type="evidence" value="ECO:0007669"/>
    <property type="project" value="TreeGrafter"/>
</dbReference>
<dbReference type="PANTHER" id="PTHR20836:SF0">
    <property type="entry name" value="4-HYDROXY-TETRAHYDRODIPICOLINATE REDUCTASE 1, CHLOROPLASTIC-RELATED"/>
    <property type="match status" value="1"/>
</dbReference>
<dbReference type="GO" id="GO:0009089">
    <property type="term" value="P:lysine biosynthetic process via diaminopimelate"/>
    <property type="evidence" value="ECO:0007669"/>
    <property type="project" value="InterPro"/>
</dbReference>